<feature type="non-terminal residue" evidence="5">
    <location>
        <position position="1"/>
    </location>
</feature>
<name>A0A9P7ZAU1_9HELO</name>
<dbReference type="GO" id="GO:0004029">
    <property type="term" value="F:aldehyde dehydrogenase (NAD+) activity"/>
    <property type="evidence" value="ECO:0007669"/>
    <property type="project" value="UniProtKB-EC"/>
</dbReference>
<accession>A0A9P7ZAU1</accession>
<reference evidence="5" key="1">
    <citation type="journal article" date="2021" name="IMA Fungus">
        <title>Genomic characterization of three marine fungi, including Emericellopsis atlantica sp. nov. with signatures of a generalist lifestyle and marine biomass degradation.</title>
        <authorList>
            <person name="Hagestad O.C."/>
            <person name="Hou L."/>
            <person name="Andersen J.H."/>
            <person name="Hansen E.H."/>
            <person name="Altermark B."/>
            <person name="Li C."/>
            <person name="Kuhnert E."/>
            <person name="Cox R.J."/>
            <person name="Crous P.W."/>
            <person name="Spatafora J.W."/>
            <person name="Lail K."/>
            <person name="Amirebrahimi M."/>
            <person name="Lipzen A."/>
            <person name="Pangilinan J."/>
            <person name="Andreopoulos W."/>
            <person name="Hayes R.D."/>
            <person name="Ng V."/>
            <person name="Grigoriev I.V."/>
            <person name="Jackson S.A."/>
            <person name="Sutton T.D.S."/>
            <person name="Dobson A.D.W."/>
            <person name="Rama T."/>
        </authorList>
    </citation>
    <scope>NUCLEOTIDE SEQUENCE</scope>
    <source>
        <strain evidence="5">TRa3180A</strain>
    </source>
</reference>
<evidence type="ECO:0000313" key="6">
    <source>
        <dbReference type="Proteomes" id="UP000887226"/>
    </source>
</evidence>
<comment type="similarity">
    <text evidence="1">Belongs to the aldehyde dehydrogenase family.</text>
</comment>
<dbReference type="InterPro" id="IPR015590">
    <property type="entry name" value="Aldehyde_DH_dom"/>
</dbReference>
<dbReference type="InterPro" id="IPR016162">
    <property type="entry name" value="Ald_DH_N"/>
</dbReference>
<comment type="catalytic activity">
    <reaction evidence="3">
        <text>an aldehyde + NAD(+) + H2O = a carboxylate + NADH + 2 H(+)</text>
        <dbReference type="Rhea" id="RHEA:16185"/>
        <dbReference type="ChEBI" id="CHEBI:15377"/>
        <dbReference type="ChEBI" id="CHEBI:15378"/>
        <dbReference type="ChEBI" id="CHEBI:17478"/>
        <dbReference type="ChEBI" id="CHEBI:29067"/>
        <dbReference type="ChEBI" id="CHEBI:57540"/>
        <dbReference type="ChEBI" id="CHEBI:57945"/>
        <dbReference type="EC" id="1.2.1.3"/>
    </reaction>
</comment>
<dbReference type="AlphaFoldDB" id="A0A9P7ZAU1"/>
<sequence length="219" mass="23879">PRCSVSTDEDLDYAVQSAKTAFTSWRNTPIGKRKKFVLKFADSLVRETPASISMLTLKQSKLLPLANMELAASISWIRGSAKLNIPETAIKVSEERIAIVKYTPFGVVGDFVPCNFPIMLATAAILPCLLTGNAIILKPPETRPSAIYGGLRLAELAMKIFPPGFFQCLSGNDTLGPWRFMSHHGIYKISFTGSVATGNLVMASTSTTSEATWQVRHIV</sequence>
<dbReference type="Proteomes" id="UP000887226">
    <property type="component" value="Unassembled WGS sequence"/>
</dbReference>
<dbReference type="OrthoDB" id="5184288at2759"/>
<comment type="caution">
    <text evidence="5">The sequence shown here is derived from an EMBL/GenBank/DDBJ whole genome shotgun (WGS) entry which is preliminary data.</text>
</comment>
<dbReference type="PANTHER" id="PTHR11699">
    <property type="entry name" value="ALDEHYDE DEHYDROGENASE-RELATED"/>
    <property type="match status" value="1"/>
</dbReference>
<dbReference type="Gene3D" id="3.40.605.10">
    <property type="entry name" value="Aldehyde Dehydrogenase, Chain A, domain 1"/>
    <property type="match status" value="1"/>
</dbReference>
<dbReference type="EC" id="1.2.1.3" evidence="2"/>
<feature type="domain" description="Aldehyde dehydrogenase" evidence="4">
    <location>
        <begin position="4"/>
        <end position="207"/>
    </location>
</feature>
<evidence type="ECO:0000256" key="3">
    <source>
        <dbReference type="ARBA" id="ARBA00049194"/>
    </source>
</evidence>
<dbReference type="Pfam" id="PF00171">
    <property type="entry name" value="Aldedh"/>
    <property type="match status" value="1"/>
</dbReference>
<evidence type="ECO:0000256" key="1">
    <source>
        <dbReference type="ARBA" id="ARBA00009986"/>
    </source>
</evidence>
<proteinExistence type="inferred from homology"/>
<protein>
    <recommendedName>
        <fullName evidence="2">aldehyde dehydrogenase (NAD(+))</fullName>
        <ecNumber evidence="2">1.2.1.3</ecNumber>
    </recommendedName>
</protein>
<gene>
    <name evidence="5" type="ORF">BJ878DRAFT_412578</name>
</gene>
<evidence type="ECO:0000259" key="4">
    <source>
        <dbReference type="Pfam" id="PF00171"/>
    </source>
</evidence>
<dbReference type="EMBL" id="MU253748">
    <property type="protein sequence ID" value="KAG9248501.1"/>
    <property type="molecule type" value="Genomic_DNA"/>
</dbReference>
<organism evidence="5 6">
    <name type="scientific">Calycina marina</name>
    <dbReference type="NCBI Taxonomy" id="1763456"/>
    <lineage>
        <taxon>Eukaryota</taxon>
        <taxon>Fungi</taxon>
        <taxon>Dikarya</taxon>
        <taxon>Ascomycota</taxon>
        <taxon>Pezizomycotina</taxon>
        <taxon>Leotiomycetes</taxon>
        <taxon>Helotiales</taxon>
        <taxon>Pezizellaceae</taxon>
        <taxon>Calycina</taxon>
    </lineage>
</organism>
<dbReference type="SUPFAM" id="SSF53720">
    <property type="entry name" value="ALDH-like"/>
    <property type="match status" value="1"/>
</dbReference>
<keyword evidence="6" id="KW-1185">Reference proteome</keyword>
<dbReference type="InterPro" id="IPR016161">
    <property type="entry name" value="Ald_DH/histidinol_DH"/>
</dbReference>
<evidence type="ECO:0000313" key="5">
    <source>
        <dbReference type="EMBL" id="KAG9248501.1"/>
    </source>
</evidence>
<evidence type="ECO:0000256" key="2">
    <source>
        <dbReference type="ARBA" id="ARBA00024226"/>
    </source>
</evidence>